<dbReference type="InterPro" id="IPR046346">
    <property type="entry name" value="Aminoacid_DH-like_N_sf"/>
</dbReference>
<organism evidence="1 2">
    <name type="scientific">Vreelandella sulfidaeris</name>
    <dbReference type="NCBI Taxonomy" id="115553"/>
    <lineage>
        <taxon>Bacteria</taxon>
        <taxon>Pseudomonadati</taxon>
        <taxon>Pseudomonadota</taxon>
        <taxon>Gammaproteobacteria</taxon>
        <taxon>Oceanospirillales</taxon>
        <taxon>Halomonadaceae</taxon>
        <taxon>Vreelandella</taxon>
    </lineage>
</organism>
<dbReference type="AlphaFoldDB" id="A0A455UDS4"/>
<dbReference type="Proteomes" id="UP000320231">
    <property type="component" value="Chromosome"/>
</dbReference>
<dbReference type="KEGG" id="hsr:HSBAA_55310"/>
<name>A0A455UDS4_9GAMM</name>
<dbReference type="GO" id="GO:0006108">
    <property type="term" value="P:malate metabolic process"/>
    <property type="evidence" value="ECO:0007669"/>
    <property type="project" value="TreeGrafter"/>
</dbReference>
<dbReference type="PANTHER" id="PTHR23406:SF34">
    <property type="entry name" value="NAD-DEPENDENT MALIC ENZYME, MITOCHONDRIAL"/>
    <property type="match status" value="1"/>
</dbReference>
<evidence type="ECO:0000313" key="2">
    <source>
        <dbReference type="Proteomes" id="UP000320231"/>
    </source>
</evidence>
<dbReference type="PANTHER" id="PTHR23406">
    <property type="entry name" value="MALIC ENZYME-RELATED"/>
    <property type="match status" value="1"/>
</dbReference>
<dbReference type="Gene3D" id="1.20.1370.30">
    <property type="match status" value="1"/>
</dbReference>
<proteinExistence type="predicted"/>
<dbReference type="EMBL" id="AP019514">
    <property type="protein sequence ID" value="BBI64225.1"/>
    <property type="molecule type" value="Genomic_DNA"/>
</dbReference>
<reference evidence="1 2" key="1">
    <citation type="journal article" date="2019" name="Microbiol. Resour. Announc.">
        <title>Complete Genome Sequence of Halomonas sulfidaeris Strain Esulfide1 Isolated from a Metal Sulfide Rock at a Depth of 2,200 Meters, Obtained Using Nanopore Sequencing.</title>
        <authorList>
            <person name="Saito M."/>
            <person name="Nishigata A."/>
            <person name="Galipon J."/>
            <person name="Arakawa K."/>
        </authorList>
    </citation>
    <scope>NUCLEOTIDE SEQUENCE [LARGE SCALE GENOMIC DNA]</scope>
    <source>
        <strain evidence="1 2">ATCC BAA-803</strain>
    </source>
</reference>
<sequence>MLEMPLLNKGSAFTQQERLAFNLIGLLPQKVETIEDQLERVYRQYQLCHSDLEKHIHLRAIQDDNETLYFRLVSQHLEEMLPIIYTPRSVRRARNSPIFIVTTGAVY</sequence>
<gene>
    <name evidence="1" type="ORF">HSBAA_55310</name>
</gene>
<accession>A0A455UDS4</accession>
<evidence type="ECO:0008006" key="3">
    <source>
        <dbReference type="Google" id="ProtNLM"/>
    </source>
</evidence>
<dbReference type="SUPFAM" id="SSF53223">
    <property type="entry name" value="Aminoacid dehydrogenase-like, N-terminal domain"/>
    <property type="match status" value="1"/>
</dbReference>
<dbReference type="GO" id="GO:0005829">
    <property type="term" value="C:cytosol"/>
    <property type="evidence" value="ECO:0007669"/>
    <property type="project" value="TreeGrafter"/>
</dbReference>
<evidence type="ECO:0000313" key="1">
    <source>
        <dbReference type="EMBL" id="BBI64225.1"/>
    </source>
</evidence>
<protein>
    <recommendedName>
        <fullName evidence="3">Malic enzyme N-terminal domain-containing protein</fullName>
    </recommendedName>
</protein>
<dbReference type="GO" id="GO:0004470">
    <property type="term" value="F:malic enzyme activity"/>
    <property type="evidence" value="ECO:0007669"/>
    <property type="project" value="TreeGrafter"/>
</dbReference>